<proteinExistence type="predicted"/>
<dbReference type="RefSeq" id="WP_343785822.1">
    <property type="nucleotide sequence ID" value="NZ_BAAAFH010000007.1"/>
</dbReference>
<organism evidence="1 2">
    <name type="scientific">Wandonia haliotis</name>
    <dbReference type="NCBI Taxonomy" id="574963"/>
    <lineage>
        <taxon>Bacteria</taxon>
        <taxon>Pseudomonadati</taxon>
        <taxon>Bacteroidota</taxon>
        <taxon>Flavobacteriia</taxon>
        <taxon>Flavobacteriales</taxon>
        <taxon>Crocinitomicaceae</taxon>
        <taxon>Wandonia</taxon>
    </lineage>
</organism>
<evidence type="ECO:0000313" key="2">
    <source>
        <dbReference type="Proteomes" id="UP001501126"/>
    </source>
</evidence>
<accession>A0ABN1MNQ6</accession>
<comment type="caution">
    <text evidence="1">The sequence shown here is derived from an EMBL/GenBank/DDBJ whole genome shotgun (WGS) entry which is preliminary data.</text>
</comment>
<dbReference type="Proteomes" id="UP001501126">
    <property type="component" value="Unassembled WGS sequence"/>
</dbReference>
<protein>
    <submittedName>
        <fullName evidence="1">Uncharacterized protein</fullName>
    </submittedName>
</protein>
<dbReference type="EMBL" id="BAAAFH010000007">
    <property type="protein sequence ID" value="GAA0874900.1"/>
    <property type="molecule type" value="Genomic_DNA"/>
</dbReference>
<reference evidence="1 2" key="1">
    <citation type="journal article" date="2019" name="Int. J. Syst. Evol. Microbiol.">
        <title>The Global Catalogue of Microorganisms (GCM) 10K type strain sequencing project: providing services to taxonomists for standard genome sequencing and annotation.</title>
        <authorList>
            <consortium name="The Broad Institute Genomics Platform"/>
            <consortium name="The Broad Institute Genome Sequencing Center for Infectious Disease"/>
            <person name="Wu L."/>
            <person name="Ma J."/>
        </authorList>
    </citation>
    <scope>NUCLEOTIDE SEQUENCE [LARGE SCALE GENOMIC DNA]</scope>
    <source>
        <strain evidence="1 2">JCM 16083</strain>
    </source>
</reference>
<keyword evidence="2" id="KW-1185">Reference proteome</keyword>
<gene>
    <name evidence="1" type="ORF">GCM10009118_13080</name>
</gene>
<sequence length="188" mass="21782">MTYNTCKMSVQRFRRKWLIVTIIFLYSVHQGYTQEFPQSWEGEWKGEMNIYNSKSVDPVMNLQMELKVEPITDSAWSWTIVYITADKPDMRAYELQATDDPNKWIIDEKNGIQLPQTYIGNRLTSSFSLENTLLVASYWLEDSEMNIEIIVTNLEPESETGLGNDTSPIVGNHPVNSYQRAILKKVSE</sequence>
<name>A0ABN1MNQ6_9FLAO</name>
<evidence type="ECO:0000313" key="1">
    <source>
        <dbReference type="EMBL" id="GAA0874900.1"/>
    </source>
</evidence>